<feature type="transmembrane region" description="Helical" evidence="1">
    <location>
        <begin position="12"/>
        <end position="32"/>
    </location>
</feature>
<gene>
    <name evidence="2" type="ORF">SAMN05192546_105145</name>
</gene>
<dbReference type="RefSeq" id="WP_176968328.1">
    <property type="nucleotide sequence ID" value="NZ_FNPV01000005.1"/>
</dbReference>
<name>A0A1H3NK72_9FIRM</name>
<reference evidence="2 3" key="1">
    <citation type="submission" date="2016-10" db="EMBL/GenBank/DDBJ databases">
        <authorList>
            <person name="de Groot N.N."/>
        </authorList>
    </citation>
    <scope>NUCLEOTIDE SEQUENCE [LARGE SCALE GENOMIC DNA]</scope>
    <source>
        <strain evidence="2 3">APO</strain>
    </source>
</reference>
<accession>A0A1H3NK72</accession>
<dbReference type="Pfam" id="PF07963">
    <property type="entry name" value="N_methyl"/>
    <property type="match status" value="1"/>
</dbReference>
<dbReference type="GO" id="GO:0030420">
    <property type="term" value="P:establishment of competence for transformation"/>
    <property type="evidence" value="ECO:0007669"/>
    <property type="project" value="InterPro"/>
</dbReference>
<evidence type="ECO:0000313" key="3">
    <source>
        <dbReference type="Proteomes" id="UP000199230"/>
    </source>
</evidence>
<dbReference type="InterPro" id="IPR016785">
    <property type="entry name" value="ComGD"/>
</dbReference>
<dbReference type="PIRSF" id="PIRSF021292">
    <property type="entry name" value="Competence_ComGD"/>
    <property type="match status" value="1"/>
</dbReference>
<protein>
    <submittedName>
        <fullName evidence="2">Prepilin-type N-terminal cleavage/methylation domain-containing protein</fullName>
    </submittedName>
</protein>
<keyword evidence="1" id="KW-0472">Membrane</keyword>
<keyword evidence="1" id="KW-0812">Transmembrane</keyword>
<dbReference type="InterPro" id="IPR045584">
    <property type="entry name" value="Pilin-like"/>
</dbReference>
<sequence>MKFRARSNKDGVTLIELIVVIFIIGLLFSIALPNAQAIYQRTILRNSAHELESALQMARQLSMDESKSYEVFLSKDRFSIRESIAFGQRIHIWDLPQGVERAETSDLRISFNRRGVTNYGKFTLRNKDDRIDIEIHIGSGRIVISDVY</sequence>
<dbReference type="STRING" id="159292.SAMN05192546_105145"/>
<dbReference type="InterPro" id="IPR012902">
    <property type="entry name" value="N_methyl_site"/>
</dbReference>
<dbReference type="EMBL" id="FNPV01000005">
    <property type="protein sequence ID" value="SDY88835.1"/>
    <property type="molecule type" value="Genomic_DNA"/>
</dbReference>
<evidence type="ECO:0000313" key="2">
    <source>
        <dbReference type="EMBL" id="SDY88835.1"/>
    </source>
</evidence>
<dbReference type="AlphaFoldDB" id="A0A1H3NK72"/>
<organism evidence="2 3">
    <name type="scientific">Tindallia californiensis</name>
    <dbReference type="NCBI Taxonomy" id="159292"/>
    <lineage>
        <taxon>Bacteria</taxon>
        <taxon>Bacillati</taxon>
        <taxon>Bacillota</taxon>
        <taxon>Clostridia</taxon>
        <taxon>Peptostreptococcales</taxon>
        <taxon>Tindalliaceae</taxon>
        <taxon>Tindallia</taxon>
    </lineage>
</organism>
<dbReference type="Proteomes" id="UP000199230">
    <property type="component" value="Unassembled WGS sequence"/>
</dbReference>
<keyword evidence="3" id="KW-1185">Reference proteome</keyword>
<proteinExistence type="predicted"/>
<keyword evidence="1" id="KW-1133">Transmembrane helix</keyword>
<dbReference type="Gene3D" id="3.30.700.10">
    <property type="entry name" value="Glycoprotein, Type 4 Pilin"/>
    <property type="match status" value="1"/>
</dbReference>
<dbReference type="SUPFAM" id="SSF54523">
    <property type="entry name" value="Pili subunits"/>
    <property type="match status" value="1"/>
</dbReference>
<dbReference type="NCBIfam" id="TIGR02532">
    <property type="entry name" value="IV_pilin_GFxxxE"/>
    <property type="match status" value="1"/>
</dbReference>
<evidence type="ECO:0000256" key="1">
    <source>
        <dbReference type="SAM" id="Phobius"/>
    </source>
</evidence>